<keyword evidence="7" id="KW-0325">Glycoprotein</keyword>
<evidence type="ECO:0000256" key="6">
    <source>
        <dbReference type="ARBA" id="ARBA00023157"/>
    </source>
</evidence>
<gene>
    <name evidence="11" type="ORF">BaRGS_00003236</name>
</gene>
<dbReference type="SUPFAM" id="SSF55486">
    <property type="entry name" value="Metalloproteases ('zincins'), catalytic domain"/>
    <property type="match status" value="1"/>
</dbReference>
<dbReference type="PANTHER" id="PTHR11905">
    <property type="entry name" value="ADAM A DISINTEGRIN AND METALLOPROTEASE DOMAIN"/>
    <property type="match status" value="1"/>
</dbReference>
<dbReference type="PANTHER" id="PTHR11905:SF159">
    <property type="entry name" value="ADAM METALLOPROTEASE"/>
    <property type="match status" value="1"/>
</dbReference>
<evidence type="ECO:0000256" key="4">
    <source>
        <dbReference type="ARBA" id="ARBA00022833"/>
    </source>
</evidence>
<feature type="binding site" evidence="8">
    <location>
        <position position="534"/>
    </location>
    <ligand>
        <name>Zn(2+)</name>
        <dbReference type="ChEBI" id="CHEBI:29105"/>
        <note>catalytic</note>
    </ligand>
</feature>
<feature type="compositionally biased region" description="Basic residues" evidence="9">
    <location>
        <begin position="307"/>
        <end position="319"/>
    </location>
</feature>
<reference evidence="11 12" key="1">
    <citation type="journal article" date="2023" name="Sci. Data">
        <title>Genome assembly of the Korean intertidal mud-creeper Batillaria attramentaria.</title>
        <authorList>
            <person name="Patra A.K."/>
            <person name="Ho P.T."/>
            <person name="Jun S."/>
            <person name="Lee S.J."/>
            <person name="Kim Y."/>
            <person name="Won Y.J."/>
        </authorList>
    </citation>
    <scope>NUCLEOTIDE SEQUENCE [LARGE SCALE GENOMIC DNA]</scope>
    <source>
        <strain evidence="11">Wonlab-2016</strain>
    </source>
</reference>
<dbReference type="AlphaFoldDB" id="A0ABD0M1W1"/>
<accession>A0ABD0M1W1</accession>
<dbReference type="PROSITE" id="PS50215">
    <property type="entry name" value="ADAM_MEPRO"/>
    <property type="match status" value="1"/>
</dbReference>
<protein>
    <recommendedName>
        <fullName evidence="10">Peptidase M12B domain-containing protein</fullName>
    </recommendedName>
</protein>
<dbReference type="GO" id="GO:0006508">
    <property type="term" value="P:proteolysis"/>
    <property type="evidence" value="ECO:0007669"/>
    <property type="project" value="UniProtKB-KW"/>
</dbReference>
<feature type="region of interest" description="Disordered" evidence="9">
    <location>
        <begin position="161"/>
        <end position="215"/>
    </location>
</feature>
<evidence type="ECO:0000256" key="3">
    <source>
        <dbReference type="ARBA" id="ARBA00022801"/>
    </source>
</evidence>
<dbReference type="Pfam" id="PF17771">
    <property type="entry name" value="ADAMTS_CR_2"/>
    <property type="match status" value="1"/>
</dbReference>
<keyword evidence="6" id="KW-1015">Disulfide bond</keyword>
<evidence type="ECO:0000259" key="10">
    <source>
        <dbReference type="PROSITE" id="PS50215"/>
    </source>
</evidence>
<keyword evidence="5" id="KW-0482">Metalloprotease</keyword>
<evidence type="ECO:0000256" key="9">
    <source>
        <dbReference type="SAM" id="MobiDB-lite"/>
    </source>
</evidence>
<feature type="non-terminal residue" evidence="11">
    <location>
        <position position="828"/>
    </location>
</feature>
<comment type="caution">
    <text evidence="11">The sequence shown here is derived from an EMBL/GenBank/DDBJ whole genome shotgun (WGS) entry which is preliminary data.</text>
</comment>
<feature type="compositionally biased region" description="Acidic residues" evidence="9">
    <location>
        <begin position="179"/>
        <end position="210"/>
    </location>
</feature>
<evidence type="ECO:0000313" key="12">
    <source>
        <dbReference type="Proteomes" id="UP001519460"/>
    </source>
</evidence>
<dbReference type="Pfam" id="PF01421">
    <property type="entry name" value="Reprolysin"/>
    <property type="match status" value="1"/>
</dbReference>
<dbReference type="Gene3D" id="3.40.390.10">
    <property type="entry name" value="Collagenase (Catalytic Domain)"/>
    <property type="match status" value="1"/>
</dbReference>
<dbReference type="EMBL" id="JACVVK020000010">
    <property type="protein sequence ID" value="KAK7505491.1"/>
    <property type="molecule type" value="Genomic_DNA"/>
</dbReference>
<evidence type="ECO:0000256" key="2">
    <source>
        <dbReference type="ARBA" id="ARBA00022723"/>
    </source>
</evidence>
<feature type="binding site" evidence="8">
    <location>
        <position position="528"/>
    </location>
    <ligand>
        <name>Zn(2+)</name>
        <dbReference type="ChEBI" id="CHEBI:29105"/>
        <note>catalytic</note>
    </ligand>
</feature>
<keyword evidence="1" id="KW-0645">Protease</keyword>
<evidence type="ECO:0000313" key="11">
    <source>
        <dbReference type="EMBL" id="KAK7505491.1"/>
    </source>
</evidence>
<sequence length="828" mass="91161">MCGGEHPLQRLRTETSIGSVLSDSRETTMAGLTFLLLLPVSVGAMVLLSPEDESKLSKAARVITAAGDSSQGRRVFRDNDWDLQHVDLPDLSFLDNLPDLQLVSSTPRDTEDAVTEDMGVSDDAELGVLGGLDDSALPAAPVRLPSEAQLEELYRNVAGLYNTQQSEDEGKTDSWNGGEDGEDEWIDEDDGGDGEDDDDVEEMEESDDVDSNMLYGQNLVVKDVDDDEDNAIDDEIVVVQDLDNGQEASYNQGRPQKMTDFPYGGYDDWNQGIGYPSEVQRPLQRKRRATRWRQPSPSTRTRERSRERGRKRSRDIRRRGRIANLKRSGRSRVEAKVEVLVVVENSIYRNFLASNMNNHKAALARIRRYYGIVFAMMDQRFQTIDHSRLSITVKISGILIAESFSYSPNLSVLHIIPFSCSRAARTHGWLEKLVDWSSSREHGRASVNTDKALHEFSMWIKQHHTELPKFDHAMVFSGYRLTNSRGFSFGGKAYLNAICDVANGNSVSIVADSGDFQCVKVAAHELAHSLGSVHDGDPGVEQCPKDGNYVMAPVASHEPEKLKYAFYFSPCSIQQMRKLLRTKKASCVRDEPTVFYNYDMTRLPPGQVISLDQHCQLIYGKKSMFCTEPDVMKMMCGQLWCRDPQLGNACRTNSYLTALPGTKCGDGKSCHLGECLSDAAVQAASQATQRTHTDSASPASQSPSRSTSASSSARKVVAAGSSGQSKLAGGGSDLENMIPTLPRSVIRGRVGRPDRSRDRPTTATEVADRATAEQKQRQGDVRRTSLTSTLNTAVVLSHSTPGRANGEPSATTAAVPARLADELVICSK</sequence>
<name>A0ABD0M1W1_9CAEN</name>
<dbReference type="InterPro" id="IPR006586">
    <property type="entry name" value="ADAM_Cys-rich"/>
</dbReference>
<feature type="region of interest" description="Disordered" evidence="9">
    <location>
        <begin position="686"/>
        <end position="782"/>
    </location>
</feature>
<dbReference type="Proteomes" id="UP001519460">
    <property type="component" value="Unassembled WGS sequence"/>
</dbReference>
<feature type="active site" evidence="8">
    <location>
        <position position="525"/>
    </location>
</feature>
<keyword evidence="2 8" id="KW-0479">Metal-binding</keyword>
<feature type="compositionally biased region" description="Low complexity" evidence="9">
    <location>
        <begin position="695"/>
        <end position="723"/>
    </location>
</feature>
<proteinExistence type="predicted"/>
<evidence type="ECO:0000256" key="8">
    <source>
        <dbReference type="PROSITE-ProRule" id="PRU00276"/>
    </source>
</evidence>
<dbReference type="Gene3D" id="3.40.1620.60">
    <property type="match status" value="1"/>
</dbReference>
<evidence type="ECO:0000256" key="1">
    <source>
        <dbReference type="ARBA" id="ARBA00022670"/>
    </source>
</evidence>
<dbReference type="InterPro" id="IPR024079">
    <property type="entry name" value="MetalloPept_cat_dom_sf"/>
</dbReference>
<keyword evidence="12" id="KW-1185">Reference proteome</keyword>
<dbReference type="GO" id="GO:0008237">
    <property type="term" value="F:metallopeptidase activity"/>
    <property type="evidence" value="ECO:0007669"/>
    <property type="project" value="UniProtKB-KW"/>
</dbReference>
<dbReference type="InterPro" id="IPR041645">
    <property type="entry name" value="ADAMTS_CR_2"/>
</dbReference>
<dbReference type="GO" id="GO:0046872">
    <property type="term" value="F:metal ion binding"/>
    <property type="evidence" value="ECO:0007669"/>
    <property type="project" value="UniProtKB-KW"/>
</dbReference>
<evidence type="ECO:0000256" key="5">
    <source>
        <dbReference type="ARBA" id="ARBA00023049"/>
    </source>
</evidence>
<feature type="compositionally biased region" description="Basic and acidic residues" evidence="9">
    <location>
        <begin position="751"/>
        <end position="782"/>
    </location>
</feature>
<organism evidence="11 12">
    <name type="scientific">Batillaria attramentaria</name>
    <dbReference type="NCBI Taxonomy" id="370345"/>
    <lineage>
        <taxon>Eukaryota</taxon>
        <taxon>Metazoa</taxon>
        <taxon>Spiralia</taxon>
        <taxon>Lophotrochozoa</taxon>
        <taxon>Mollusca</taxon>
        <taxon>Gastropoda</taxon>
        <taxon>Caenogastropoda</taxon>
        <taxon>Sorbeoconcha</taxon>
        <taxon>Cerithioidea</taxon>
        <taxon>Batillariidae</taxon>
        <taxon>Batillaria</taxon>
    </lineage>
</organism>
<feature type="domain" description="Peptidase M12B" evidence="10">
    <location>
        <begin position="335"/>
        <end position="592"/>
    </location>
</feature>
<keyword evidence="3" id="KW-0378">Hydrolase</keyword>
<feature type="binding site" evidence="8">
    <location>
        <position position="524"/>
    </location>
    <ligand>
        <name>Zn(2+)</name>
        <dbReference type="ChEBI" id="CHEBI:29105"/>
        <note>catalytic</note>
    </ligand>
</feature>
<dbReference type="SMART" id="SM00608">
    <property type="entry name" value="ACR"/>
    <property type="match status" value="1"/>
</dbReference>
<keyword evidence="4 8" id="KW-0862">Zinc</keyword>
<feature type="region of interest" description="Disordered" evidence="9">
    <location>
        <begin position="272"/>
        <end position="319"/>
    </location>
</feature>
<evidence type="ECO:0000256" key="7">
    <source>
        <dbReference type="ARBA" id="ARBA00023180"/>
    </source>
</evidence>
<comment type="caution">
    <text evidence="8">Lacks conserved residue(s) required for the propagation of feature annotation.</text>
</comment>
<dbReference type="InterPro" id="IPR001590">
    <property type="entry name" value="Peptidase_M12B"/>
</dbReference>